<sequence>MKGVFVVAEVLLLSVAATVRAQNPAVTACSLLQQALPDVVAFPGSEAFADAIAHSKPTSSQNSTCSVTPTTAEQVSTILQIVGREDVRAPFAIKAGGHADNLGHSSTTGVQIALSGFTDISYDADSQTATFGPGLTWDEIYGHLQQFNITVVGGRVIGVGVGLLLGGGYGWLSDQHGLASDNIVSLDLVLPNGTFVTVTEDAHPDLLFGLRGGLNNFGVVTSFTVKAYPLSSVWGGIINYAVEDDDRVAKALANFSLTNEDTTSQIAAAYTVIEGQNIWEVIFFHDGPTVPDAFLPFLDIPSISQNISEGGNMLQFLNAVSLTGDVNEAGFWDVVPILDYTEDVIENIKSEANHTFTQAIADGRSVDAVLVVLEPFHGVFSHSTDSAYPHSPDRPVTPCNTFVNFKDIGDVEYFQGALRDLSASIQAFAIDAGESRADDLHYPNYALVGTPLELIYGDSLPRLRELKAVVDPQNVMNLTGGFLV</sequence>
<feature type="domain" description="FAD-binding PCMH-type" evidence="6">
    <location>
        <begin position="59"/>
        <end position="230"/>
    </location>
</feature>
<evidence type="ECO:0000256" key="2">
    <source>
        <dbReference type="ARBA" id="ARBA00022630"/>
    </source>
</evidence>
<evidence type="ECO:0000313" key="8">
    <source>
        <dbReference type="Proteomes" id="UP000297245"/>
    </source>
</evidence>
<feature type="chain" id="PRO_5021011171" evidence="5">
    <location>
        <begin position="22"/>
        <end position="484"/>
    </location>
</feature>
<gene>
    <name evidence="7" type="ORF">K435DRAFT_790104</name>
</gene>
<keyword evidence="2" id="KW-0285">Flavoprotein</keyword>
<dbReference type="InterPro" id="IPR036318">
    <property type="entry name" value="FAD-bd_PCMH-like_sf"/>
</dbReference>
<dbReference type="GO" id="GO:0071949">
    <property type="term" value="F:FAD binding"/>
    <property type="evidence" value="ECO:0007669"/>
    <property type="project" value="InterPro"/>
</dbReference>
<dbReference type="InterPro" id="IPR016169">
    <property type="entry name" value="FAD-bd_PCMH_sub2"/>
</dbReference>
<dbReference type="AlphaFoldDB" id="A0A4S8MRX1"/>
<dbReference type="Pfam" id="PF01565">
    <property type="entry name" value="FAD_binding_4"/>
    <property type="match status" value="1"/>
</dbReference>
<keyword evidence="5" id="KW-0732">Signal</keyword>
<dbReference type="OrthoDB" id="2151789at2759"/>
<dbReference type="InterPro" id="IPR006094">
    <property type="entry name" value="Oxid_FAD_bind_N"/>
</dbReference>
<dbReference type="PANTHER" id="PTHR42973:SF13">
    <property type="entry name" value="FAD-BINDING PCMH-TYPE DOMAIN-CONTAINING PROTEIN"/>
    <property type="match status" value="1"/>
</dbReference>
<dbReference type="SUPFAM" id="SSF56176">
    <property type="entry name" value="FAD-binding/transporter-associated domain-like"/>
    <property type="match status" value="1"/>
</dbReference>
<comment type="similarity">
    <text evidence="1">Belongs to the oxygen-dependent FAD-linked oxidoreductase family.</text>
</comment>
<organism evidence="7 8">
    <name type="scientific">Dendrothele bispora (strain CBS 962.96)</name>
    <dbReference type="NCBI Taxonomy" id="1314807"/>
    <lineage>
        <taxon>Eukaryota</taxon>
        <taxon>Fungi</taxon>
        <taxon>Dikarya</taxon>
        <taxon>Basidiomycota</taxon>
        <taxon>Agaricomycotina</taxon>
        <taxon>Agaricomycetes</taxon>
        <taxon>Agaricomycetidae</taxon>
        <taxon>Agaricales</taxon>
        <taxon>Agaricales incertae sedis</taxon>
        <taxon>Dendrothele</taxon>
    </lineage>
</organism>
<evidence type="ECO:0000256" key="1">
    <source>
        <dbReference type="ARBA" id="ARBA00005466"/>
    </source>
</evidence>
<dbReference type="PROSITE" id="PS51387">
    <property type="entry name" value="FAD_PCMH"/>
    <property type="match status" value="1"/>
</dbReference>
<evidence type="ECO:0000313" key="7">
    <source>
        <dbReference type="EMBL" id="THV05591.1"/>
    </source>
</evidence>
<dbReference type="PANTHER" id="PTHR42973">
    <property type="entry name" value="BINDING OXIDOREDUCTASE, PUTATIVE (AFU_ORTHOLOGUE AFUA_1G17690)-RELATED"/>
    <property type="match status" value="1"/>
</dbReference>
<evidence type="ECO:0000256" key="4">
    <source>
        <dbReference type="ARBA" id="ARBA00023002"/>
    </source>
</evidence>
<feature type="signal peptide" evidence="5">
    <location>
        <begin position="1"/>
        <end position="21"/>
    </location>
</feature>
<dbReference type="Gene3D" id="3.40.462.20">
    <property type="match status" value="1"/>
</dbReference>
<keyword evidence="4" id="KW-0560">Oxidoreductase</keyword>
<dbReference type="InterPro" id="IPR050416">
    <property type="entry name" value="FAD-linked_Oxidoreductase"/>
</dbReference>
<protein>
    <submittedName>
        <fullName evidence="7">FAD-binding domain-containing protein</fullName>
    </submittedName>
</protein>
<dbReference type="EMBL" id="ML179048">
    <property type="protein sequence ID" value="THV05591.1"/>
    <property type="molecule type" value="Genomic_DNA"/>
</dbReference>
<keyword evidence="8" id="KW-1185">Reference proteome</keyword>
<dbReference type="GO" id="GO:0016491">
    <property type="term" value="F:oxidoreductase activity"/>
    <property type="evidence" value="ECO:0007669"/>
    <property type="project" value="UniProtKB-KW"/>
</dbReference>
<dbReference type="Gene3D" id="3.30.465.10">
    <property type="match status" value="1"/>
</dbReference>
<evidence type="ECO:0000256" key="5">
    <source>
        <dbReference type="SAM" id="SignalP"/>
    </source>
</evidence>
<accession>A0A4S8MRX1</accession>
<proteinExistence type="inferred from homology"/>
<evidence type="ECO:0000259" key="6">
    <source>
        <dbReference type="PROSITE" id="PS51387"/>
    </source>
</evidence>
<dbReference type="Proteomes" id="UP000297245">
    <property type="component" value="Unassembled WGS sequence"/>
</dbReference>
<reference evidence="7 8" key="1">
    <citation type="journal article" date="2019" name="Nat. Ecol. Evol.">
        <title>Megaphylogeny resolves global patterns of mushroom evolution.</title>
        <authorList>
            <person name="Varga T."/>
            <person name="Krizsan K."/>
            <person name="Foldi C."/>
            <person name="Dima B."/>
            <person name="Sanchez-Garcia M."/>
            <person name="Sanchez-Ramirez S."/>
            <person name="Szollosi G.J."/>
            <person name="Szarkandi J.G."/>
            <person name="Papp V."/>
            <person name="Albert L."/>
            <person name="Andreopoulos W."/>
            <person name="Angelini C."/>
            <person name="Antonin V."/>
            <person name="Barry K.W."/>
            <person name="Bougher N.L."/>
            <person name="Buchanan P."/>
            <person name="Buyck B."/>
            <person name="Bense V."/>
            <person name="Catcheside P."/>
            <person name="Chovatia M."/>
            <person name="Cooper J."/>
            <person name="Damon W."/>
            <person name="Desjardin D."/>
            <person name="Finy P."/>
            <person name="Geml J."/>
            <person name="Haridas S."/>
            <person name="Hughes K."/>
            <person name="Justo A."/>
            <person name="Karasinski D."/>
            <person name="Kautmanova I."/>
            <person name="Kiss B."/>
            <person name="Kocsube S."/>
            <person name="Kotiranta H."/>
            <person name="LaButti K.M."/>
            <person name="Lechner B.E."/>
            <person name="Liimatainen K."/>
            <person name="Lipzen A."/>
            <person name="Lukacs Z."/>
            <person name="Mihaltcheva S."/>
            <person name="Morgado L.N."/>
            <person name="Niskanen T."/>
            <person name="Noordeloos M.E."/>
            <person name="Ohm R.A."/>
            <person name="Ortiz-Santana B."/>
            <person name="Ovrebo C."/>
            <person name="Racz N."/>
            <person name="Riley R."/>
            <person name="Savchenko A."/>
            <person name="Shiryaev A."/>
            <person name="Soop K."/>
            <person name="Spirin V."/>
            <person name="Szebenyi C."/>
            <person name="Tomsovsky M."/>
            <person name="Tulloss R.E."/>
            <person name="Uehling J."/>
            <person name="Grigoriev I.V."/>
            <person name="Vagvolgyi C."/>
            <person name="Papp T."/>
            <person name="Martin F.M."/>
            <person name="Miettinen O."/>
            <person name="Hibbett D.S."/>
            <person name="Nagy L.G."/>
        </authorList>
    </citation>
    <scope>NUCLEOTIDE SEQUENCE [LARGE SCALE GENOMIC DNA]</scope>
    <source>
        <strain evidence="7 8">CBS 962.96</strain>
    </source>
</reference>
<dbReference type="InterPro" id="IPR016166">
    <property type="entry name" value="FAD-bd_PCMH"/>
</dbReference>
<name>A0A4S8MRX1_DENBC</name>
<evidence type="ECO:0000256" key="3">
    <source>
        <dbReference type="ARBA" id="ARBA00022827"/>
    </source>
</evidence>
<keyword evidence="3" id="KW-0274">FAD</keyword>